<proteinExistence type="predicted"/>
<gene>
    <name evidence="2" type="ORF">SAMN04488134_101768</name>
</gene>
<dbReference type="OrthoDB" id="2554267at2"/>
<keyword evidence="3" id="KW-1185">Reference proteome</keyword>
<dbReference type="STRING" id="872970.SAMN04488134_101768"/>
<evidence type="ECO:0000313" key="3">
    <source>
        <dbReference type="Proteomes" id="UP000199300"/>
    </source>
</evidence>
<dbReference type="PANTHER" id="PTHR37829:SF3">
    <property type="entry name" value="PROTEIN JAYE-RELATED"/>
    <property type="match status" value="1"/>
</dbReference>
<protein>
    <submittedName>
        <fullName evidence="2">Uncharacterized phage protein gp47/JayE</fullName>
    </submittedName>
</protein>
<evidence type="ECO:0000313" key="2">
    <source>
        <dbReference type="EMBL" id="SEN73404.1"/>
    </source>
</evidence>
<name>A0A1H8IXT3_9BACI</name>
<dbReference type="PANTHER" id="PTHR37829">
    <property type="entry name" value="PHAGE-LIKE ELEMENT PBSX PROTEIN XKDT"/>
    <property type="match status" value="1"/>
</dbReference>
<dbReference type="Proteomes" id="UP000199300">
    <property type="component" value="Unassembled WGS sequence"/>
</dbReference>
<dbReference type="RefSeq" id="WP_091494954.1">
    <property type="nucleotide sequence ID" value="NZ_FODJ01000001.1"/>
</dbReference>
<dbReference type="InterPro" id="IPR052399">
    <property type="entry name" value="Phage_Baseplate_Assmbl_Protein"/>
</dbReference>
<feature type="domain" description="Baseplate J-like central" evidence="1">
    <location>
        <begin position="193"/>
        <end position="272"/>
    </location>
</feature>
<accession>A0A1H8IXT3</accession>
<evidence type="ECO:0000259" key="1">
    <source>
        <dbReference type="Pfam" id="PF26078"/>
    </source>
</evidence>
<organism evidence="2 3">
    <name type="scientific">Amphibacillus marinus</name>
    <dbReference type="NCBI Taxonomy" id="872970"/>
    <lineage>
        <taxon>Bacteria</taxon>
        <taxon>Bacillati</taxon>
        <taxon>Bacillota</taxon>
        <taxon>Bacilli</taxon>
        <taxon>Bacillales</taxon>
        <taxon>Bacillaceae</taxon>
        <taxon>Amphibacillus</taxon>
    </lineage>
</organism>
<reference evidence="2 3" key="1">
    <citation type="submission" date="2016-10" db="EMBL/GenBank/DDBJ databases">
        <authorList>
            <person name="de Groot N.N."/>
        </authorList>
    </citation>
    <scope>NUCLEOTIDE SEQUENCE [LARGE SCALE GENOMIC DNA]</scope>
    <source>
        <strain evidence="2 3">CGMCC 1.10434</strain>
    </source>
</reference>
<dbReference type="InterPro" id="IPR058531">
    <property type="entry name" value="Baseplate_J_M"/>
</dbReference>
<dbReference type="EMBL" id="FODJ01000001">
    <property type="protein sequence ID" value="SEN73404.1"/>
    <property type="molecule type" value="Genomic_DNA"/>
</dbReference>
<dbReference type="Pfam" id="PF26078">
    <property type="entry name" value="Baseplate_J_M"/>
    <property type="match status" value="1"/>
</dbReference>
<sequence>MNINELGTFLEKYTYETLLEQALDRVPEGIDIREGSIIYDALAPSCYQLADFYMQLKNVLLDIFAQTASGEYLDLKVSEYGVKRFNSTAAIRLASFLDTNGEFLDVPIGARFSTFETNGLIFEVLQMLSKGNFLLRCDTDGAIGNTYHGPILPVDNINGLATATIGEVSTPGQNEETDDELRSRFFNFVNQKSFGGNFSDYVTNVGQIEGIGGQQIYPVWDGPGSVKVVIIDSDLNITTQTFIDKVKELLDPNPYSGEGMGLAPIGHKITVTTAEALTVNVVFSISLMAGYNLDQVRPALMDVMRLYFVDLRGEWSSFTESNAYHLSVYRSQLVAGLVKVPGVANIDNMEFNEQAADVNLIMTNDRSQLPFLGEVTINES</sequence>
<dbReference type="AlphaFoldDB" id="A0A1H8IXT3"/>